<keyword evidence="2" id="KW-1185">Reference proteome</keyword>
<accession>A0A9P5NK17</accession>
<proteinExistence type="predicted"/>
<dbReference type="AlphaFoldDB" id="A0A9P5NK17"/>
<comment type="caution">
    <text evidence="1">The sequence shown here is derived from an EMBL/GenBank/DDBJ whole genome shotgun (WGS) entry which is preliminary data.</text>
</comment>
<reference evidence="1" key="1">
    <citation type="submission" date="2020-11" db="EMBL/GenBank/DDBJ databases">
        <authorList>
            <consortium name="DOE Joint Genome Institute"/>
            <person name="Ahrendt S."/>
            <person name="Riley R."/>
            <person name="Andreopoulos W."/>
            <person name="LaButti K."/>
            <person name="Pangilinan J."/>
            <person name="Ruiz-duenas F.J."/>
            <person name="Barrasa J.M."/>
            <person name="Sanchez-Garcia M."/>
            <person name="Camarero S."/>
            <person name="Miyauchi S."/>
            <person name="Serrano A."/>
            <person name="Linde D."/>
            <person name="Babiker R."/>
            <person name="Drula E."/>
            <person name="Ayuso-Fernandez I."/>
            <person name="Pacheco R."/>
            <person name="Padilla G."/>
            <person name="Ferreira P."/>
            <person name="Barriuso J."/>
            <person name="Kellner H."/>
            <person name="Castanera R."/>
            <person name="Alfaro M."/>
            <person name="Ramirez L."/>
            <person name="Pisabarro A.G."/>
            <person name="Kuo A."/>
            <person name="Tritt A."/>
            <person name="Lipzen A."/>
            <person name="He G."/>
            <person name="Yan M."/>
            <person name="Ng V."/>
            <person name="Cullen D."/>
            <person name="Martin F."/>
            <person name="Rosso M.-N."/>
            <person name="Henrissat B."/>
            <person name="Hibbett D."/>
            <person name="Martinez A.T."/>
            <person name="Grigoriev I.V."/>
        </authorList>
    </citation>
    <scope>NUCLEOTIDE SEQUENCE</scope>
    <source>
        <strain evidence="1">AH 44721</strain>
    </source>
</reference>
<name>A0A9P5NK17_GYMJU</name>
<evidence type="ECO:0000313" key="2">
    <source>
        <dbReference type="Proteomes" id="UP000724874"/>
    </source>
</evidence>
<dbReference type="EMBL" id="JADNYJ010000077">
    <property type="protein sequence ID" value="KAF8890002.1"/>
    <property type="molecule type" value="Genomic_DNA"/>
</dbReference>
<organism evidence="1 2">
    <name type="scientific">Gymnopilus junonius</name>
    <name type="common">Spectacular rustgill mushroom</name>
    <name type="synonym">Gymnopilus spectabilis subsp. junonius</name>
    <dbReference type="NCBI Taxonomy" id="109634"/>
    <lineage>
        <taxon>Eukaryota</taxon>
        <taxon>Fungi</taxon>
        <taxon>Dikarya</taxon>
        <taxon>Basidiomycota</taxon>
        <taxon>Agaricomycotina</taxon>
        <taxon>Agaricomycetes</taxon>
        <taxon>Agaricomycetidae</taxon>
        <taxon>Agaricales</taxon>
        <taxon>Agaricineae</taxon>
        <taxon>Hymenogastraceae</taxon>
        <taxon>Gymnopilus</taxon>
    </lineage>
</organism>
<dbReference type="Proteomes" id="UP000724874">
    <property type="component" value="Unassembled WGS sequence"/>
</dbReference>
<gene>
    <name evidence="1" type="ORF">CPB84DRAFT_1409987</name>
</gene>
<evidence type="ECO:0000313" key="1">
    <source>
        <dbReference type="EMBL" id="KAF8890002.1"/>
    </source>
</evidence>
<protein>
    <submittedName>
        <fullName evidence="1">Uncharacterized protein</fullName>
    </submittedName>
</protein>
<sequence length="234" mass="27147">MCKGRICPQSLKLPVSTLLPDDEDFDLPEILSEIIEINKIKRLFVSAEYTIKGHQVLWSIIQQCTNTLEELVFDPFYAPEVADREPVDWSLLTSLRVFSTRIEVYSDPNTVLWDVMEPFYSFRWLTKLLNQLSSSNKCLEELTIQVNHDICDPEAMLPYWNELIDMLLDRVRFPNLRKVDIKLGSYGKDEQDLLIVLEKHAVKSRVESDSALNVSLHLAKVTEDLQSFYPQLLI</sequence>
<dbReference type="OrthoDB" id="3069231at2759"/>